<evidence type="ECO:0000256" key="1">
    <source>
        <dbReference type="SAM" id="MobiDB-lite"/>
    </source>
</evidence>
<evidence type="ECO:0000313" key="3">
    <source>
        <dbReference type="EMBL" id="KAE8411208.1"/>
    </source>
</evidence>
<sequence>MDHHPLPHRPESPSLSAVGTLGPLDTSTRLVDPFDLLGGPAQTDLFDTVDASIAPPEDVHPEPDPYPIFTNGELLFPHGDIVNYTFSSALDPTAPYASDGTSASQSVPLNGETSCFTEDYIHGDSYTATCPKVPSPSTTTGNGRGLLQTRQVPFNIDFLERQRSLRRRRSKYMINKHEKQAVPMFIPTSTSSPDPLKRWQESPPEDEPAPLSAIRDALQHSWSKRPANQGFMAAEHQQGISDPGFVDAFQIYRQSGSRAASTTSAESGVTASSIQSARSGRSSGSHESSRNKTNDRVRKTKPRGKKDKSATKDSPRLFCCTFCCDRFKSKYDWMRHEKSLHLNLETWVCTPFGGAVVLPSIGRVHCAYCSILDPTAEHLTQHNHGACDGQQRKFRRKDHLVQHLRLVHRIDTLPIISDWKVEATSFTSRCGFCTRQMTTWSQRCDHLALHFRNGSTMADWQGDHGFPESIAAQITHAVPPYLIDLESRTMVPFSATNSHAKDHFSQMLSRAAFQSDTNVGGGDHQERSELPDLLDHLQVQDNGFNSYTQVLTRHLSHYAEEQTRLGIVPTDEMFQREARRLMFDSEDPWNQTIADHPQWLAAFREEQGSSTA</sequence>
<dbReference type="Proteomes" id="UP000325395">
    <property type="component" value="Unassembled WGS sequence"/>
</dbReference>
<accession>A0ABQ6W226</accession>
<feature type="compositionally biased region" description="Polar residues" evidence="1">
    <location>
        <begin position="258"/>
        <end position="271"/>
    </location>
</feature>
<name>A0ABQ6W226_9EURO</name>
<protein>
    <recommendedName>
        <fullName evidence="2">C2H2-type domain-containing protein</fullName>
    </recommendedName>
</protein>
<feature type="region of interest" description="Disordered" evidence="1">
    <location>
        <begin position="258"/>
        <end position="312"/>
    </location>
</feature>
<reference evidence="3 4" key="1">
    <citation type="submission" date="2019-04" db="EMBL/GenBank/DDBJ databases">
        <authorList>
            <consortium name="DOE Joint Genome Institute"/>
            <person name="Mondo S."/>
            <person name="Kjaerbolling I."/>
            <person name="Vesth T."/>
            <person name="Frisvad J.C."/>
            <person name="Nybo J.L."/>
            <person name="Theobald S."/>
            <person name="Kildgaard S."/>
            <person name="Isbrandt T."/>
            <person name="Kuo A."/>
            <person name="Sato A."/>
            <person name="Lyhne E.K."/>
            <person name="Kogle M.E."/>
            <person name="Wiebenga A."/>
            <person name="Kun R.S."/>
            <person name="Lubbers R.J."/>
            <person name="Makela M.R."/>
            <person name="Barry K."/>
            <person name="Chovatia M."/>
            <person name="Clum A."/>
            <person name="Daum C."/>
            <person name="Haridas S."/>
            <person name="He G."/>
            <person name="LaButti K."/>
            <person name="Lipzen A."/>
            <person name="Riley R."/>
            <person name="Salamov A."/>
            <person name="Simmons B.A."/>
            <person name="Magnuson J.K."/>
            <person name="Henrissat B."/>
            <person name="Mortensen U.H."/>
            <person name="Larsen T.O."/>
            <person name="Devries R.P."/>
            <person name="Grigoriev I.V."/>
            <person name="Machida M."/>
            <person name="Baker S.E."/>
            <person name="Andersen M.R."/>
            <person name="Cantor M.N."/>
            <person name="Hua S.X."/>
        </authorList>
    </citation>
    <scope>NUCLEOTIDE SEQUENCE [LARGE SCALE GENOMIC DNA]</scope>
    <source>
        <strain evidence="3 4">CBS 117616</strain>
    </source>
</reference>
<feature type="region of interest" description="Disordered" evidence="1">
    <location>
        <begin position="1"/>
        <end position="21"/>
    </location>
</feature>
<feature type="domain" description="C2H2-type" evidence="2">
    <location>
        <begin position="319"/>
        <end position="341"/>
    </location>
</feature>
<dbReference type="EMBL" id="ML735887">
    <property type="protein sequence ID" value="KAE8411208.1"/>
    <property type="molecule type" value="Genomic_DNA"/>
</dbReference>
<dbReference type="SMART" id="SM00355">
    <property type="entry name" value="ZnF_C2H2"/>
    <property type="match status" value="3"/>
</dbReference>
<organism evidence="3 4">
    <name type="scientific">Aspergillus pseudocaelatus</name>
    <dbReference type="NCBI Taxonomy" id="1825620"/>
    <lineage>
        <taxon>Eukaryota</taxon>
        <taxon>Fungi</taxon>
        <taxon>Dikarya</taxon>
        <taxon>Ascomycota</taxon>
        <taxon>Pezizomycotina</taxon>
        <taxon>Eurotiomycetes</taxon>
        <taxon>Eurotiomycetidae</taxon>
        <taxon>Eurotiales</taxon>
        <taxon>Aspergillaceae</taxon>
        <taxon>Aspergillus</taxon>
        <taxon>Aspergillus subgen. Circumdati</taxon>
    </lineage>
</organism>
<dbReference type="InterPro" id="IPR013087">
    <property type="entry name" value="Znf_C2H2_type"/>
</dbReference>
<gene>
    <name evidence="3" type="ORF">BDV36DRAFT_275592</name>
</gene>
<feature type="compositionally biased region" description="Low complexity" evidence="1">
    <location>
        <begin position="272"/>
        <end position="286"/>
    </location>
</feature>
<proteinExistence type="predicted"/>
<dbReference type="PROSITE" id="PS00028">
    <property type="entry name" value="ZINC_FINGER_C2H2_1"/>
    <property type="match status" value="1"/>
</dbReference>
<evidence type="ECO:0000259" key="2">
    <source>
        <dbReference type="PROSITE" id="PS00028"/>
    </source>
</evidence>
<keyword evidence="4" id="KW-1185">Reference proteome</keyword>
<feature type="compositionally biased region" description="Basic and acidic residues" evidence="1">
    <location>
        <begin position="287"/>
        <end position="297"/>
    </location>
</feature>
<feature type="compositionally biased region" description="Basic and acidic residues" evidence="1">
    <location>
        <begin position="1"/>
        <end position="11"/>
    </location>
</feature>
<feature type="region of interest" description="Disordered" evidence="1">
    <location>
        <begin position="185"/>
        <end position="210"/>
    </location>
</feature>
<evidence type="ECO:0000313" key="4">
    <source>
        <dbReference type="Proteomes" id="UP000325395"/>
    </source>
</evidence>